<dbReference type="CDD" id="cd03801">
    <property type="entry name" value="GT4_PimA-like"/>
    <property type="match status" value="1"/>
</dbReference>
<name>A0A1W9S2C1_9BACT</name>
<accession>A0A1W9S2C1</accession>
<evidence type="ECO:0000313" key="4">
    <source>
        <dbReference type="Proteomes" id="UP000192611"/>
    </source>
</evidence>
<dbReference type="AlphaFoldDB" id="A0A1W9S2C1"/>
<proteinExistence type="predicted"/>
<organism evidence="3 4">
    <name type="scientific">Candidatus Coatesbacteria bacterium 4484_99</name>
    <dbReference type="NCBI Taxonomy" id="1970774"/>
    <lineage>
        <taxon>Bacteria</taxon>
        <taxon>Candidatus Coatesiibacteriota</taxon>
    </lineage>
</organism>
<evidence type="ECO:0000313" key="3">
    <source>
        <dbReference type="EMBL" id="OQX90450.1"/>
    </source>
</evidence>
<protein>
    <recommendedName>
        <fullName evidence="5">Glycosyl transferase family 1 domain-containing protein</fullName>
    </recommendedName>
</protein>
<dbReference type="EMBL" id="NATQ01000052">
    <property type="protein sequence ID" value="OQX90450.1"/>
    <property type="molecule type" value="Genomic_DNA"/>
</dbReference>
<sequence>MGRDRVVLVHSYAKWGGNLKITKYLLEHLSSQNLEVGFAYPQDTEYAYRFEHLNIIPIQYKWRNKYDIMGLLDFVIKIIRFNPKLIHSHNRQADLLTATTSLITGIPAITTQHAQINIDDTTFKKKRDIPAQIYRLILRTAFRKVIAVAKHLEKEIQSEAFHIPSWKMTTIHNGIRPMKVVKSKIRKELGIVEDDVIITEIGTISKKGHNDLVRSAKYLFDRGYQPRYIIVGSGREKQKVVELINSSGLEDYFYLLGERNDISEILSDTDIFVLPSYSEGLPVSILEAMSLGIPVIATPVGGITEAIIDGHNGLIVDTGSTTQLAEAIAKLIENQELRNTLGENARSDFYKKFNINRMLDEYMDIYYKFVNL</sequence>
<dbReference type="Pfam" id="PF00534">
    <property type="entry name" value="Glycos_transf_1"/>
    <property type="match status" value="1"/>
</dbReference>
<dbReference type="PANTHER" id="PTHR12526">
    <property type="entry name" value="GLYCOSYLTRANSFERASE"/>
    <property type="match status" value="1"/>
</dbReference>
<dbReference type="GO" id="GO:0016757">
    <property type="term" value="F:glycosyltransferase activity"/>
    <property type="evidence" value="ECO:0007669"/>
    <property type="project" value="InterPro"/>
</dbReference>
<gene>
    <name evidence="3" type="ORF">B6D57_03065</name>
</gene>
<feature type="domain" description="Glycosyltransferase subfamily 4-like N-terminal" evidence="2">
    <location>
        <begin position="21"/>
        <end position="176"/>
    </location>
</feature>
<dbReference type="InterPro" id="IPR001296">
    <property type="entry name" value="Glyco_trans_1"/>
</dbReference>
<comment type="caution">
    <text evidence="3">The sequence shown here is derived from an EMBL/GenBank/DDBJ whole genome shotgun (WGS) entry which is preliminary data.</text>
</comment>
<feature type="domain" description="Glycosyl transferase family 1" evidence="1">
    <location>
        <begin position="182"/>
        <end position="347"/>
    </location>
</feature>
<evidence type="ECO:0008006" key="5">
    <source>
        <dbReference type="Google" id="ProtNLM"/>
    </source>
</evidence>
<evidence type="ECO:0000259" key="2">
    <source>
        <dbReference type="Pfam" id="PF13439"/>
    </source>
</evidence>
<reference evidence="4" key="1">
    <citation type="submission" date="2017-03" db="EMBL/GenBank/DDBJ databases">
        <title>Novel pathways for hydrocarbon cycling and metabolic interdependencies in hydrothermal sediment communities.</title>
        <authorList>
            <person name="Dombrowski N."/>
            <person name="Seitz K."/>
            <person name="Teske A."/>
            <person name="Baker B."/>
        </authorList>
    </citation>
    <scope>NUCLEOTIDE SEQUENCE [LARGE SCALE GENOMIC DNA]</scope>
</reference>
<dbReference type="Gene3D" id="3.40.50.2000">
    <property type="entry name" value="Glycogen Phosphorylase B"/>
    <property type="match status" value="2"/>
</dbReference>
<dbReference type="Pfam" id="PF13439">
    <property type="entry name" value="Glyco_transf_4"/>
    <property type="match status" value="1"/>
</dbReference>
<dbReference type="InterPro" id="IPR028098">
    <property type="entry name" value="Glyco_trans_4-like_N"/>
</dbReference>
<dbReference type="SUPFAM" id="SSF53756">
    <property type="entry name" value="UDP-Glycosyltransferase/glycogen phosphorylase"/>
    <property type="match status" value="1"/>
</dbReference>
<dbReference type="Proteomes" id="UP000192611">
    <property type="component" value="Unassembled WGS sequence"/>
</dbReference>
<evidence type="ECO:0000259" key="1">
    <source>
        <dbReference type="Pfam" id="PF00534"/>
    </source>
</evidence>
<dbReference type="PANTHER" id="PTHR12526:SF630">
    <property type="entry name" value="GLYCOSYLTRANSFERASE"/>
    <property type="match status" value="1"/>
</dbReference>